<evidence type="ECO:0000256" key="5">
    <source>
        <dbReference type="ARBA" id="ARBA00022989"/>
    </source>
</evidence>
<name>A0A367ZSU1_9BACT</name>
<evidence type="ECO:0000256" key="4">
    <source>
        <dbReference type="ARBA" id="ARBA00022692"/>
    </source>
</evidence>
<keyword evidence="5 7" id="KW-1133">Transmembrane helix</keyword>
<dbReference type="InterPro" id="IPR050291">
    <property type="entry name" value="CDF_Transporter"/>
</dbReference>
<dbReference type="EMBL" id="QOQW01000006">
    <property type="protein sequence ID" value="RCK80442.1"/>
    <property type="molecule type" value="Genomic_DNA"/>
</dbReference>
<dbReference type="InterPro" id="IPR036837">
    <property type="entry name" value="Cation_efflux_CTD_sf"/>
</dbReference>
<dbReference type="Gene3D" id="1.20.1510.10">
    <property type="entry name" value="Cation efflux protein transmembrane domain"/>
    <property type="match status" value="1"/>
</dbReference>
<proteinExistence type="inferred from homology"/>
<evidence type="ECO:0000313" key="10">
    <source>
        <dbReference type="EMBL" id="RCK80442.1"/>
    </source>
</evidence>
<dbReference type="InterPro" id="IPR002524">
    <property type="entry name" value="Cation_efflux"/>
</dbReference>
<evidence type="ECO:0000256" key="6">
    <source>
        <dbReference type="ARBA" id="ARBA00023136"/>
    </source>
</evidence>
<dbReference type="NCBIfam" id="TIGR01297">
    <property type="entry name" value="CDF"/>
    <property type="match status" value="1"/>
</dbReference>
<reference evidence="10 11" key="1">
    <citation type="submission" date="2018-05" db="EMBL/GenBank/DDBJ databases">
        <title>A metagenomic window into the 2 km-deep terrestrial subsurface aquifer revealed taxonomically and functionally diverse microbial community comprising novel uncultured bacterial lineages.</title>
        <authorList>
            <person name="Kadnikov V.V."/>
            <person name="Mardanov A.V."/>
            <person name="Beletsky A.V."/>
            <person name="Banks D."/>
            <person name="Pimenov N.V."/>
            <person name="Frank Y.A."/>
            <person name="Karnachuk O.V."/>
            <person name="Ravin N.V."/>
        </authorList>
    </citation>
    <scope>NUCLEOTIDE SEQUENCE [LARGE SCALE GENOMIC DNA]</scope>
    <source>
        <strain evidence="10">BY5</strain>
    </source>
</reference>
<evidence type="ECO:0000256" key="2">
    <source>
        <dbReference type="ARBA" id="ARBA00008114"/>
    </source>
</evidence>
<feature type="transmembrane region" description="Helical" evidence="7">
    <location>
        <begin position="85"/>
        <end position="106"/>
    </location>
</feature>
<evidence type="ECO:0000259" key="8">
    <source>
        <dbReference type="Pfam" id="PF01545"/>
    </source>
</evidence>
<comment type="caution">
    <text evidence="10">The sequence shown here is derived from an EMBL/GenBank/DDBJ whole genome shotgun (WGS) entry which is preliminary data.</text>
</comment>
<evidence type="ECO:0000256" key="7">
    <source>
        <dbReference type="SAM" id="Phobius"/>
    </source>
</evidence>
<feature type="transmembrane region" description="Helical" evidence="7">
    <location>
        <begin position="187"/>
        <end position="204"/>
    </location>
</feature>
<dbReference type="GO" id="GO:0016020">
    <property type="term" value="C:membrane"/>
    <property type="evidence" value="ECO:0007669"/>
    <property type="project" value="UniProtKB-SubCell"/>
</dbReference>
<evidence type="ECO:0000259" key="9">
    <source>
        <dbReference type="Pfam" id="PF16916"/>
    </source>
</evidence>
<dbReference type="SUPFAM" id="SSF161111">
    <property type="entry name" value="Cation efflux protein transmembrane domain-like"/>
    <property type="match status" value="1"/>
</dbReference>
<dbReference type="InterPro" id="IPR027469">
    <property type="entry name" value="Cation_efflux_TMD_sf"/>
</dbReference>
<feature type="transmembrane region" description="Helical" evidence="7">
    <location>
        <begin position="162"/>
        <end position="181"/>
    </location>
</feature>
<feature type="domain" description="Cation efflux protein transmembrane" evidence="8">
    <location>
        <begin position="19"/>
        <end position="211"/>
    </location>
</feature>
<dbReference type="SUPFAM" id="SSF160240">
    <property type="entry name" value="Cation efflux protein cytoplasmic domain-like"/>
    <property type="match status" value="1"/>
</dbReference>
<dbReference type="GO" id="GO:0008324">
    <property type="term" value="F:monoatomic cation transmembrane transporter activity"/>
    <property type="evidence" value="ECO:0007669"/>
    <property type="project" value="InterPro"/>
</dbReference>
<keyword evidence="4 7" id="KW-0812">Transmembrane</keyword>
<dbReference type="FunFam" id="1.20.1510.10:FF:000006">
    <property type="entry name" value="Divalent cation efflux transporter"/>
    <property type="match status" value="1"/>
</dbReference>
<organism evidence="10 11">
    <name type="scientific">Candidatus Ozemobacter sibiricus</name>
    <dbReference type="NCBI Taxonomy" id="2268124"/>
    <lineage>
        <taxon>Bacteria</taxon>
        <taxon>Candidatus Ozemobacteria</taxon>
        <taxon>Candidatus Ozemobacterales</taxon>
        <taxon>Candidatus Ozemobacteraceae</taxon>
        <taxon>Candidatus Ozemobacter</taxon>
    </lineage>
</organism>
<evidence type="ECO:0000256" key="1">
    <source>
        <dbReference type="ARBA" id="ARBA00004141"/>
    </source>
</evidence>
<keyword evidence="6 7" id="KW-0472">Membrane</keyword>
<protein>
    <submittedName>
        <fullName evidence="10">Cobalt-zinc-cadmium resistance protein</fullName>
    </submittedName>
</protein>
<feature type="domain" description="Cation efflux protein cytoplasmic" evidence="9">
    <location>
        <begin position="218"/>
        <end position="294"/>
    </location>
</feature>
<keyword evidence="3" id="KW-0813">Transport</keyword>
<dbReference type="InterPro" id="IPR027470">
    <property type="entry name" value="Cation_efflux_CTD"/>
</dbReference>
<evidence type="ECO:0000313" key="11">
    <source>
        <dbReference type="Proteomes" id="UP000252355"/>
    </source>
</evidence>
<sequence length="306" mass="32972">MGNPLSEANLQEVQRVTVLGLLINLVLTLAKLVAGITGHSQAVVADAVHSLSDSATDIVVLVGARFWGKPADADHPYGHRKVESFATAFIGLALGLVGLGLGYNALVTMHEQHEAPPGLEALLAALASIVVKEWLYQWTIRVGKRVKSSAVIANAWHHRSDALSSIPVAVAVGTSFILPGWAFLDHVATVAVALFILQATWMIMSQPIHDLLERGVEAEVLQAIERHVRGIPGVRDFHKIRTRSVSSAIFVDLHVHVDAHLDIAQGHNIARQVKKALLESELGIVDVLVHIEPYDPARGLVECNGT</sequence>
<dbReference type="Pfam" id="PF16916">
    <property type="entry name" value="ZT_dimer"/>
    <property type="match status" value="1"/>
</dbReference>
<dbReference type="Proteomes" id="UP000252355">
    <property type="component" value="Unassembled WGS sequence"/>
</dbReference>
<dbReference type="Pfam" id="PF01545">
    <property type="entry name" value="Cation_efflux"/>
    <property type="match status" value="1"/>
</dbReference>
<feature type="transmembrane region" description="Helical" evidence="7">
    <location>
        <begin position="16"/>
        <end position="34"/>
    </location>
</feature>
<dbReference type="PANTHER" id="PTHR43840">
    <property type="entry name" value="MITOCHONDRIAL METAL TRANSPORTER 1-RELATED"/>
    <property type="match status" value="1"/>
</dbReference>
<accession>A0A367ZSU1</accession>
<dbReference type="Gene3D" id="3.30.70.1350">
    <property type="entry name" value="Cation efflux protein, cytoplasmic domain"/>
    <property type="match status" value="1"/>
</dbReference>
<evidence type="ECO:0000256" key="3">
    <source>
        <dbReference type="ARBA" id="ARBA00022448"/>
    </source>
</evidence>
<dbReference type="PANTHER" id="PTHR43840:SF15">
    <property type="entry name" value="MITOCHONDRIAL METAL TRANSPORTER 1-RELATED"/>
    <property type="match status" value="1"/>
</dbReference>
<comment type="similarity">
    <text evidence="2">Belongs to the cation diffusion facilitator (CDF) transporter (TC 2.A.4) family.</text>
</comment>
<gene>
    <name evidence="10" type="ORF">OZSIB_3188</name>
</gene>
<dbReference type="AlphaFoldDB" id="A0A367ZSU1"/>
<dbReference type="InterPro" id="IPR058533">
    <property type="entry name" value="Cation_efflux_TM"/>
</dbReference>
<comment type="subcellular location">
    <subcellularLocation>
        <location evidence="1">Membrane</location>
        <topology evidence="1">Multi-pass membrane protein</topology>
    </subcellularLocation>
</comment>